<sequence>MKTYPVVVDMSDPTKLALFATENGSASLSMRLFIAVIKKANEILRRSDGTLYRRLSDLAEYKVPASEVPDQHGVSSKDVVIDVQTGLWVRIFLPPASTDKVSNGMANMENMCEALDNATEAKRRIIFYIHGGGFAIMGANVAIFDQFCRSLCRESEAVVISVNYRRSPEHRFPVAHDDCYAALEWLEGVKGDVFKPHKLDLSRCVLMGDSAGANIVHHVGAKWGALTHPRNLSVSAHVLLFPFFGGEERTPTEHRMQNKALLINLENSDWHWRAYLPPGSNRDHPVCNVVGPNAPVLSSLQLPRSLITVAEFDILKDRQLQYAQGLVQASKPVRLLYYRGGVHSFHVLGDKKLGSCLLSDIVAFIEDKQSLHQPCQCHES</sequence>
<keyword evidence="1" id="KW-0812">Transmembrane</keyword>
<dbReference type="InterPro" id="IPR013094">
    <property type="entry name" value="AB_hydrolase_3"/>
</dbReference>
<dbReference type="AlphaFoldDB" id="A0A9D4VB69"/>
<gene>
    <name evidence="3" type="ORF">GOP47_0002234</name>
</gene>
<evidence type="ECO:0000313" key="3">
    <source>
        <dbReference type="EMBL" id="KAI5082491.1"/>
    </source>
</evidence>
<dbReference type="InterPro" id="IPR050466">
    <property type="entry name" value="Carboxylest/Gibb_receptor"/>
</dbReference>
<dbReference type="InterPro" id="IPR029058">
    <property type="entry name" value="AB_hydrolase_fold"/>
</dbReference>
<dbReference type="SUPFAM" id="SSF53474">
    <property type="entry name" value="alpha/beta-Hydrolases"/>
    <property type="match status" value="1"/>
</dbReference>
<organism evidence="3 4">
    <name type="scientific">Adiantum capillus-veneris</name>
    <name type="common">Maidenhair fern</name>
    <dbReference type="NCBI Taxonomy" id="13818"/>
    <lineage>
        <taxon>Eukaryota</taxon>
        <taxon>Viridiplantae</taxon>
        <taxon>Streptophyta</taxon>
        <taxon>Embryophyta</taxon>
        <taxon>Tracheophyta</taxon>
        <taxon>Polypodiopsida</taxon>
        <taxon>Polypodiidae</taxon>
        <taxon>Polypodiales</taxon>
        <taxon>Pteridineae</taxon>
        <taxon>Pteridaceae</taxon>
        <taxon>Vittarioideae</taxon>
        <taxon>Adiantum</taxon>
    </lineage>
</organism>
<dbReference type="GO" id="GO:0016787">
    <property type="term" value="F:hydrolase activity"/>
    <property type="evidence" value="ECO:0007669"/>
    <property type="project" value="InterPro"/>
</dbReference>
<dbReference type="Proteomes" id="UP000886520">
    <property type="component" value="Chromosome 2"/>
</dbReference>
<comment type="caution">
    <text evidence="3">The sequence shown here is derived from an EMBL/GenBank/DDBJ whole genome shotgun (WGS) entry which is preliminary data.</text>
</comment>
<protein>
    <recommendedName>
        <fullName evidence="2">Alpha/beta hydrolase fold-3 domain-containing protein</fullName>
    </recommendedName>
</protein>
<dbReference type="OrthoDB" id="408631at2759"/>
<dbReference type="Pfam" id="PF07859">
    <property type="entry name" value="Abhydrolase_3"/>
    <property type="match status" value="1"/>
</dbReference>
<dbReference type="PANTHER" id="PTHR23024:SF24">
    <property type="entry name" value="ALPHA_BETA HYDROLASE FOLD-3 DOMAIN-CONTAINING PROTEIN"/>
    <property type="match status" value="1"/>
</dbReference>
<evidence type="ECO:0000256" key="1">
    <source>
        <dbReference type="SAM" id="Phobius"/>
    </source>
</evidence>
<dbReference type="Gene3D" id="3.40.50.1820">
    <property type="entry name" value="alpha/beta hydrolase"/>
    <property type="match status" value="1"/>
</dbReference>
<keyword evidence="4" id="KW-1185">Reference proteome</keyword>
<dbReference type="EMBL" id="JABFUD020000003">
    <property type="protein sequence ID" value="KAI5082491.1"/>
    <property type="molecule type" value="Genomic_DNA"/>
</dbReference>
<reference evidence="3" key="1">
    <citation type="submission" date="2021-01" db="EMBL/GenBank/DDBJ databases">
        <title>Adiantum capillus-veneris genome.</title>
        <authorList>
            <person name="Fang Y."/>
            <person name="Liao Q."/>
        </authorList>
    </citation>
    <scope>NUCLEOTIDE SEQUENCE</scope>
    <source>
        <strain evidence="3">H3</strain>
        <tissue evidence="3">Leaf</tissue>
    </source>
</reference>
<keyword evidence="1" id="KW-1133">Transmembrane helix</keyword>
<proteinExistence type="predicted"/>
<accession>A0A9D4VB69</accession>
<feature type="domain" description="Alpha/beta hydrolase fold-3" evidence="2">
    <location>
        <begin position="126"/>
        <end position="346"/>
    </location>
</feature>
<dbReference type="PANTHER" id="PTHR23024">
    <property type="entry name" value="ARYLACETAMIDE DEACETYLASE"/>
    <property type="match status" value="1"/>
</dbReference>
<name>A0A9D4VB69_ADICA</name>
<evidence type="ECO:0000259" key="2">
    <source>
        <dbReference type="Pfam" id="PF07859"/>
    </source>
</evidence>
<evidence type="ECO:0000313" key="4">
    <source>
        <dbReference type="Proteomes" id="UP000886520"/>
    </source>
</evidence>
<feature type="transmembrane region" description="Helical" evidence="1">
    <location>
        <begin position="125"/>
        <end position="144"/>
    </location>
</feature>
<keyword evidence="1" id="KW-0472">Membrane</keyword>